<evidence type="ECO:0000259" key="2">
    <source>
        <dbReference type="Pfam" id="PF13439"/>
    </source>
</evidence>
<organism evidence="3 4">
    <name type="scientific">Thermovibrio guaymasensis</name>
    <dbReference type="NCBI Taxonomy" id="240167"/>
    <lineage>
        <taxon>Bacteria</taxon>
        <taxon>Pseudomonadati</taxon>
        <taxon>Aquificota</taxon>
        <taxon>Aquificia</taxon>
        <taxon>Desulfurobacteriales</taxon>
        <taxon>Desulfurobacteriaceae</taxon>
        <taxon>Thermovibrio</taxon>
    </lineage>
</organism>
<dbReference type="PANTHER" id="PTHR45947">
    <property type="entry name" value="SULFOQUINOVOSYL TRANSFERASE SQD2"/>
    <property type="match status" value="1"/>
</dbReference>
<dbReference type="Pfam" id="PF00534">
    <property type="entry name" value="Glycos_transf_1"/>
    <property type="match status" value="1"/>
</dbReference>
<dbReference type="GO" id="GO:0016757">
    <property type="term" value="F:glycosyltransferase activity"/>
    <property type="evidence" value="ECO:0007669"/>
    <property type="project" value="InterPro"/>
</dbReference>
<keyword evidence="4" id="KW-1185">Reference proteome</keyword>
<dbReference type="Gene3D" id="3.40.50.2000">
    <property type="entry name" value="Glycogen Phosphorylase B"/>
    <property type="match status" value="1"/>
</dbReference>
<dbReference type="InterPro" id="IPR050194">
    <property type="entry name" value="Glycosyltransferase_grp1"/>
</dbReference>
<reference evidence="3 4" key="1">
    <citation type="submission" date="2018-10" db="EMBL/GenBank/DDBJ databases">
        <title>Genomic Encyclopedia of Type Strains, Phase IV (KMG-IV): sequencing the most valuable type-strain genomes for metagenomic binning, comparative biology and taxonomic classification.</title>
        <authorList>
            <person name="Goeker M."/>
        </authorList>
    </citation>
    <scope>NUCLEOTIDE SEQUENCE [LARGE SCALE GENOMIC DNA]</scope>
    <source>
        <strain evidence="3 4">DSM 15521</strain>
    </source>
</reference>
<dbReference type="Pfam" id="PF13439">
    <property type="entry name" value="Glyco_transf_4"/>
    <property type="match status" value="1"/>
</dbReference>
<dbReference type="InterPro" id="IPR028098">
    <property type="entry name" value="Glyco_trans_4-like_N"/>
</dbReference>
<dbReference type="InterPro" id="IPR001296">
    <property type="entry name" value="Glyco_trans_1"/>
</dbReference>
<protein>
    <submittedName>
        <fullName evidence="3">Glycosyltransferase involved in cell wall biosynthesis</fullName>
    </submittedName>
</protein>
<evidence type="ECO:0000313" key="3">
    <source>
        <dbReference type="EMBL" id="RKQ60629.1"/>
    </source>
</evidence>
<dbReference type="EMBL" id="RBIE01000003">
    <property type="protein sequence ID" value="RKQ60629.1"/>
    <property type="molecule type" value="Genomic_DNA"/>
</dbReference>
<evidence type="ECO:0000259" key="1">
    <source>
        <dbReference type="Pfam" id="PF00534"/>
    </source>
</evidence>
<feature type="domain" description="Glycosyl transferase family 1" evidence="1">
    <location>
        <begin position="194"/>
        <end position="342"/>
    </location>
</feature>
<sequence length="375" mass="44115">MEVKRALVHDWLLTFGGAERVLEEIYELFKSPIYTLFYDRKALRGTKLEKAEISTPFTNKLPFSKSKYRLYLPLFPFAVEQIDLSDYNTVISSSHAVAKGVLVRSDQLHICYCHTPFRFVWELYHSQFRKLGFLKRFIFQLISHYYRIWDRLSADRVDYFVANSKSVSMRIWKVYRRKAKVIYPPVSVESFEVSEQKEDFYVTVGRLVPYKRIDLIVKAFSEMKNRKLVVIGEGPERERLEKISSGNVRFLGKVPFPVLKEYLKRARAFVFAAEEDFGIAPVEAQACGTPVIAYEKGGTSETVINGKTGILFKKQSTEYIIQAVKEFEKRENNFDPWEIRKNAEKFSKERFKENFLSFVHQKEEEFRLFRRKVGV</sequence>
<dbReference type="AlphaFoldDB" id="A0A420W632"/>
<proteinExistence type="predicted"/>
<accession>A0A420W632</accession>
<dbReference type="SUPFAM" id="SSF53756">
    <property type="entry name" value="UDP-Glycosyltransferase/glycogen phosphorylase"/>
    <property type="match status" value="1"/>
</dbReference>
<evidence type="ECO:0000313" key="4">
    <source>
        <dbReference type="Proteomes" id="UP000280881"/>
    </source>
</evidence>
<keyword evidence="3" id="KW-0808">Transferase</keyword>
<dbReference type="PANTHER" id="PTHR45947:SF3">
    <property type="entry name" value="SULFOQUINOVOSYL TRANSFERASE SQD2"/>
    <property type="match status" value="1"/>
</dbReference>
<feature type="domain" description="Glycosyltransferase subfamily 4-like N-terminal" evidence="2">
    <location>
        <begin position="16"/>
        <end position="189"/>
    </location>
</feature>
<gene>
    <name evidence="3" type="ORF">C7457_1453</name>
</gene>
<name>A0A420W632_9BACT</name>
<dbReference type="Proteomes" id="UP000280881">
    <property type="component" value="Unassembled WGS sequence"/>
</dbReference>
<comment type="caution">
    <text evidence="3">The sequence shown here is derived from an EMBL/GenBank/DDBJ whole genome shotgun (WGS) entry which is preliminary data.</text>
</comment>